<dbReference type="InterPro" id="IPR006073">
    <property type="entry name" value="GTP-bd"/>
</dbReference>
<dbReference type="InterPro" id="IPR030388">
    <property type="entry name" value="G_ERA_dom"/>
</dbReference>
<dbReference type="PROSITE" id="PS51713">
    <property type="entry name" value="G_ERA"/>
    <property type="match status" value="1"/>
</dbReference>
<dbReference type="SUPFAM" id="SSF52540">
    <property type="entry name" value="P-loop containing nucleoside triphosphate hydrolases"/>
    <property type="match status" value="1"/>
</dbReference>
<dbReference type="CDD" id="cd04163">
    <property type="entry name" value="Era"/>
    <property type="match status" value="1"/>
</dbReference>
<feature type="domain" description="Era-type G" evidence="7">
    <location>
        <begin position="56"/>
        <end position="237"/>
    </location>
</feature>
<evidence type="ECO:0000313" key="9">
    <source>
        <dbReference type="RefSeq" id="XP_033361237.1"/>
    </source>
</evidence>
<dbReference type="RefSeq" id="XP_033361237.1">
    <property type="nucleotide sequence ID" value="XM_033505346.1"/>
</dbReference>
<organism evidence="8 9">
    <name type="scientific">Bombus vosnesenskii</name>
    <dbReference type="NCBI Taxonomy" id="207650"/>
    <lineage>
        <taxon>Eukaryota</taxon>
        <taxon>Metazoa</taxon>
        <taxon>Ecdysozoa</taxon>
        <taxon>Arthropoda</taxon>
        <taxon>Hexapoda</taxon>
        <taxon>Insecta</taxon>
        <taxon>Pterygota</taxon>
        <taxon>Neoptera</taxon>
        <taxon>Endopterygota</taxon>
        <taxon>Hymenoptera</taxon>
        <taxon>Apocrita</taxon>
        <taxon>Aculeata</taxon>
        <taxon>Apoidea</taxon>
        <taxon>Anthophila</taxon>
        <taxon>Apidae</taxon>
        <taxon>Bombus</taxon>
        <taxon>Pyrobombus</taxon>
    </lineage>
</organism>
<dbReference type="SUPFAM" id="SSF54814">
    <property type="entry name" value="Prokaryotic type KH domain (KH-domain type II)"/>
    <property type="match status" value="1"/>
</dbReference>
<dbReference type="InterPro" id="IPR015946">
    <property type="entry name" value="KH_dom-like_a/b"/>
</dbReference>
<evidence type="ECO:0000256" key="4">
    <source>
        <dbReference type="ARBA" id="ARBA00023134"/>
    </source>
</evidence>
<dbReference type="PANTHER" id="PTHR42698:SF1">
    <property type="entry name" value="GTPASE ERA, MITOCHONDRIAL"/>
    <property type="match status" value="1"/>
</dbReference>
<keyword evidence="4 6" id="KW-0342">GTP-binding</keyword>
<evidence type="ECO:0000259" key="7">
    <source>
        <dbReference type="PROSITE" id="PS51713"/>
    </source>
</evidence>
<dbReference type="Gene3D" id="3.30.300.20">
    <property type="match status" value="1"/>
</dbReference>
<dbReference type="Proteomes" id="UP000504631">
    <property type="component" value="Unplaced"/>
</dbReference>
<keyword evidence="8" id="KW-1185">Reference proteome</keyword>
<evidence type="ECO:0000256" key="2">
    <source>
        <dbReference type="ARBA" id="ARBA00019149"/>
    </source>
</evidence>
<comment type="similarity">
    <text evidence="1 6">Belongs to the TRAFAC class TrmE-Era-EngA-EngB-Septin-like GTPase superfamily. Era GTPase family.</text>
</comment>
<feature type="region of interest" description="G3" evidence="6">
    <location>
        <begin position="111"/>
        <end position="114"/>
    </location>
</feature>
<feature type="region of interest" description="G4" evidence="6">
    <location>
        <begin position="181"/>
        <end position="184"/>
    </location>
</feature>
<dbReference type="GO" id="GO:0005759">
    <property type="term" value="C:mitochondrial matrix"/>
    <property type="evidence" value="ECO:0007669"/>
    <property type="project" value="TreeGrafter"/>
</dbReference>
<keyword evidence="3 6" id="KW-0547">Nucleotide-binding</keyword>
<gene>
    <name evidence="9" type="primary">LOC117239625</name>
</gene>
<dbReference type="NCBIfam" id="TIGR00436">
    <property type="entry name" value="era"/>
    <property type="match status" value="1"/>
</dbReference>
<feature type="region of interest" description="G5" evidence="6">
    <location>
        <begin position="214"/>
        <end position="216"/>
    </location>
</feature>
<dbReference type="InterPro" id="IPR005225">
    <property type="entry name" value="Small_GTP-bd"/>
</dbReference>
<dbReference type="AlphaFoldDB" id="A0A6J3L7F0"/>
<dbReference type="NCBIfam" id="TIGR00231">
    <property type="entry name" value="small_GTP"/>
    <property type="match status" value="1"/>
</dbReference>
<dbReference type="PANTHER" id="PTHR42698">
    <property type="entry name" value="GTPASE ERA"/>
    <property type="match status" value="1"/>
</dbReference>
<dbReference type="GeneID" id="117239625"/>
<sequence>MISFKIKQRVLQSNISFFKRSPFCSAISNVSNEAQLISNDQTALNNASDLYQGIKKLVKVAILGLPNAGKSTLVNKLTNRCICPTSSKVHTTMHKAEAIYTEGDTQIIFMDTPGLVVPKEIKTYKLSDSFKDDPKTALIEADIIGIVQDVTNVFTRHKIDDFVLNYIKEKREDTQLLIILNKVDKLKEKMALLEVTRQLINKENYPKFDDIFMISALNGDGVDDLRNYLLDSARVSNWKYDEKRYSDQPAKVIIEQTVRAKLMDILPYEMPYNIKILTEHFDLGDDGSINTVVTLNCPKKKYVEILLKSKAQKVKCLSFYVEKELRHAFKTNVIVRINVTCAKYETPQLNR</sequence>
<dbReference type="GO" id="GO:0019843">
    <property type="term" value="F:rRNA binding"/>
    <property type="evidence" value="ECO:0007669"/>
    <property type="project" value="TreeGrafter"/>
</dbReference>
<evidence type="ECO:0000256" key="3">
    <source>
        <dbReference type="ARBA" id="ARBA00022741"/>
    </source>
</evidence>
<dbReference type="InterPro" id="IPR009019">
    <property type="entry name" value="KH_sf_prok-type"/>
</dbReference>
<feature type="region of interest" description="G2" evidence="6">
    <location>
        <begin position="90"/>
        <end position="94"/>
    </location>
</feature>
<dbReference type="KEGG" id="bvk:117239625"/>
<accession>A0A6J3L7F0</accession>
<proteinExistence type="inferred from homology"/>
<dbReference type="InterPro" id="IPR005662">
    <property type="entry name" value="GTPase_Era-like"/>
</dbReference>
<evidence type="ECO:0000256" key="1">
    <source>
        <dbReference type="ARBA" id="ARBA00007921"/>
    </source>
</evidence>
<dbReference type="FunFam" id="3.40.50.300:FF:002220">
    <property type="entry name" value="GTPase Era, mitochondrial"/>
    <property type="match status" value="1"/>
</dbReference>
<dbReference type="GO" id="GO:0000028">
    <property type="term" value="P:ribosomal small subunit assembly"/>
    <property type="evidence" value="ECO:0007669"/>
    <property type="project" value="TreeGrafter"/>
</dbReference>
<feature type="region of interest" description="G1" evidence="6">
    <location>
        <begin position="64"/>
        <end position="71"/>
    </location>
</feature>
<dbReference type="InterPro" id="IPR027417">
    <property type="entry name" value="P-loop_NTPase"/>
</dbReference>
<dbReference type="Pfam" id="PF01926">
    <property type="entry name" value="MMR_HSR1"/>
    <property type="match status" value="1"/>
</dbReference>
<dbReference type="GO" id="GO:0043024">
    <property type="term" value="F:ribosomal small subunit binding"/>
    <property type="evidence" value="ECO:0007669"/>
    <property type="project" value="TreeGrafter"/>
</dbReference>
<protein>
    <recommendedName>
        <fullName evidence="2">GTPase Era, mitochondrial</fullName>
    </recommendedName>
    <alternativeName>
        <fullName evidence="5">ERA-like protein 1</fullName>
    </alternativeName>
</protein>
<evidence type="ECO:0000313" key="8">
    <source>
        <dbReference type="Proteomes" id="UP000504631"/>
    </source>
</evidence>
<name>A0A6J3L7F0_9HYME</name>
<evidence type="ECO:0000256" key="6">
    <source>
        <dbReference type="PROSITE-ProRule" id="PRU01050"/>
    </source>
</evidence>
<dbReference type="GO" id="GO:0005525">
    <property type="term" value="F:GTP binding"/>
    <property type="evidence" value="ECO:0007669"/>
    <property type="project" value="UniProtKB-UniRule"/>
</dbReference>
<dbReference type="Gene3D" id="3.40.50.300">
    <property type="entry name" value="P-loop containing nucleotide triphosphate hydrolases"/>
    <property type="match status" value="1"/>
</dbReference>
<reference evidence="9" key="1">
    <citation type="submission" date="2025-08" db="UniProtKB">
        <authorList>
            <consortium name="RefSeq"/>
        </authorList>
    </citation>
    <scope>IDENTIFICATION</scope>
    <source>
        <tissue evidence="9">Muscle</tissue>
    </source>
</reference>
<evidence type="ECO:0000256" key="5">
    <source>
        <dbReference type="ARBA" id="ARBA00030975"/>
    </source>
</evidence>